<keyword evidence="4" id="KW-1185">Reference proteome</keyword>
<dbReference type="EMBL" id="FLRD01000009">
    <property type="protein sequence ID" value="SBT30872.1"/>
    <property type="molecule type" value="Genomic_DNA"/>
</dbReference>
<reference evidence="3 4" key="1">
    <citation type="submission" date="2016-05" db="EMBL/GenBank/DDBJ databases">
        <authorList>
            <person name="Naeem Raeece"/>
        </authorList>
    </citation>
    <scope>NUCLEOTIDE SEQUENCE [LARGE SCALE GENOMIC DNA]</scope>
</reference>
<dbReference type="Proteomes" id="UP000078550">
    <property type="component" value="Unassembled WGS sequence"/>
</dbReference>
<sequence length="136" mass="16120">MSCRLLPFLEPLFFSRHFSLAVTFLELPLACLSHSANVDEKWLHLVNQNQYIYVYACIHRMHLFIPTRLPIRMCICQRFSKRSPSAHKGRFLTYIERILFTFFQSTKYCGIDAFFLFTWPGDISRNVVHEKEISPI</sequence>
<proteinExistence type="predicted"/>
<organism evidence="2 3">
    <name type="scientific">Plasmodium ovale wallikeri</name>
    <dbReference type="NCBI Taxonomy" id="864142"/>
    <lineage>
        <taxon>Eukaryota</taxon>
        <taxon>Sar</taxon>
        <taxon>Alveolata</taxon>
        <taxon>Apicomplexa</taxon>
        <taxon>Aconoidasida</taxon>
        <taxon>Haemosporida</taxon>
        <taxon>Plasmodiidae</taxon>
        <taxon>Plasmodium</taxon>
        <taxon>Plasmodium (Plasmodium)</taxon>
    </lineage>
</organism>
<dbReference type="AlphaFoldDB" id="A0A1A8YJH8"/>
<reference evidence="2" key="2">
    <citation type="submission" date="2016-05" db="EMBL/GenBank/DDBJ databases">
        <authorList>
            <person name="Lavstsen T."/>
            <person name="Jespersen J.S."/>
        </authorList>
    </citation>
    <scope>NUCLEOTIDE SEQUENCE [LARGE SCALE GENOMIC DNA]</scope>
</reference>
<gene>
    <name evidence="1" type="ORF">POVWA1_004340</name>
    <name evidence="2" type="ORF">POVWA2_004470</name>
</gene>
<evidence type="ECO:0000313" key="1">
    <source>
        <dbReference type="EMBL" id="SBT30872.1"/>
    </source>
</evidence>
<evidence type="ECO:0000313" key="4">
    <source>
        <dbReference type="Proteomes" id="UP000078555"/>
    </source>
</evidence>
<dbReference type="EMBL" id="FLRE01000018">
    <property type="protein sequence ID" value="SBT31495.1"/>
    <property type="molecule type" value="Genomic_DNA"/>
</dbReference>
<accession>A0A1A8YJH8</accession>
<evidence type="ECO:0000313" key="3">
    <source>
        <dbReference type="Proteomes" id="UP000078550"/>
    </source>
</evidence>
<dbReference type="Proteomes" id="UP000078555">
    <property type="component" value="Unassembled WGS sequence"/>
</dbReference>
<evidence type="ECO:0000313" key="2">
    <source>
        <dbReference type="EMBL" id="SBT31495.1"/>
    </source>
</evidence>
<name>A0A1A8YJH8_PLAOA</name>
<protein>
    <submittedName>
        <fullName evidence="2">Uncharacterized protein</fullName>
    </submittedName>
</protein>